<reference evidence="1" key="1">
    <citation type="submission" date="2020-01" db="EMBL/GenBank/DDBJ databases">
        <authorList>
            <person name="Mishra B."/>
        </authorList>
    </citation>
    <scope>NUCLEOTIDE SEQUENCE [LARGE SCALE GENOMIC DNA]</scope>
</reference>
<comment type="caution">
    <text evidence="1">The sequence shown here is derived from an EMBL/GenBank/DDBJ whole genome shotgun (WGS) entry which is preliminary data.</text>
</comment>
<dbReference type="Proteomes" id="UP000467841">
    <property type="component" value="Unassembled WGS sequence"/>
</dbReference>
<proteinExistence type="predicted"/>
<dbReference type="AlphaFoldDB" id="A0A6D2L188"/>
<evidence type="ECO:0000313" key="1">
    <source>
        <dbReference type="EMBL" id="CAA7058260.1"/>
    </source>
</evidence>
<keyword evidence="2" id="KW-1185">Reference proteome</keyword>
<sequence>MHEASRNVPTMASLTFDKEKGRTFLLCNIGSGQAASFWFDNWTGHGALLDLVGANGPRVTGITRLASVSDAVRDGVWTLPRGRHPIARLLRTLLPSSLNLARMV</sequence>
<name>A0A6D2L188_9BRAS</name>
<accession>A0A6D2L188</accession>
<organism evidence="1 2">
    <name type="scientific">Microthlaspi erraticum</name>
    <dbReference type="NCBI Taxonomy" id="1685480"/>
    <lineage>
        <taxon>Eukaryota</taxon>
        <taxon>Viridiplantae</taxon>
        <taxon>Streptophyta</taxon>
        <taxon>Embryophyta</taxon>
        <taxon>Tracheophyta</taxon>
        <taxon>Spermatophyta</taxon>
        <taxon>Magnoliopsida</taxon>
        <taxon>eudicotyledons</taxon>
        <taxon>Gunneridae</taxon>
        <taxon>Pentapetalae</taxon>
        <taxon>rosids</taxon>
        <taxon>malvids</taxon>
        <taxon>Brassicales</taxon>
        <taxon>Brassicaceae</taxon>
        <taxon>Coluteocarpeae</taxon>
        <taxon>Microthlaspi</taxon>
    </lineage>
</organism>
<dbReference type="EMBL" id="CACVBM020001718">
    <property type="protein sequence ID" value="CAA7058260.1"/>
    <property type="molecule type" value="Genomic_DNA"/>
</dbReference>
<gene>
    <name evidence="1" type="ORF">MERR_LOCUS45496</name>
</gene>
<dbReference type="OrthoDB" id="1938625at2759"/>
<evidence type="ECO:0008006" key="3">
    <source>
        <dbReference type="Google" id="ProtNLM"/>
    </source>
</evidence>
<evidence type="ECO:0000313" key="2">
    <source>
        <dbReference type="Proteomes" id="UP000467841"/>
    </source>
</evidence>
<protein>
    <recommendedName>
        <fullName evidence="3">Reverse transcriptase zinc-binding domain-containing protein</fullName>
    </recommendedName>
</protein>